<keyword evidence="3" id="KW-1003">Cell membrane</keyword>
<comment type="caution">
    <text evidence="9">The sequence shown here is derived from an EMBL/GenBank/DDBJ whole genome shotgun (WGS) entry which is preliminary data.</text>
</comment>
<gene>
    <name evidence="9" type="ORF">Ani05nite_23250</name>
</gene>
<keyword evidence="4 7" id="KW-0812">Transmembrane</keyword>
<keyword evidence="10" id="KW-1185">Reference proteome</keyword>
<feature type="transmembrane region" description="Helical" evidence="7">
    <location>
        <begin position="497"/>
        <end position="516"/>
    </location>
</feature>
<feature type="transmembrane region" description="Helical" evidence="7">
    <location>
        <begin position="596"/>
        <end position="623"/>
    </location>
</feature>
<evidence type="ECO:0000256" key="2">
    <source>
        <dbReference type="ARBA" id="ARBA00010157"/>
    </source>
</evidence>
<dbReference type="PANTHER" id="PTHR33406">
    <property type="entry name" value="MEMBRANE PROTEIN MJ1562-RELATED"/>
    <property type="match status" value="1"/>
</dbReference>
<proteinExistence type="inferred from homology"/>
<feature type="domain" description="SSD" evidence="8">
    <location>
        <begin position="522"/>
        <end position="654"/>
    </location>
</feature>
<dbReference type="InterPro" id="IPR000731">
    <property type="entry name" value="SSD"/>
</dbReference>
<sequence length="686" mass="70537">MVLRTLTGRLTAWLVLAVALLMGGAVIAGAGEVRTTNDPTATLPTAAESTKVAALQRQLPSGQENPALVLYSRGGQPLTAADVTKIEADARAFGSAAPPVFAQRRDAALLAVPFPADLPSDEIIAKVADLRETARAGLPDGLSAQVTGGAGFSADIADSFTGANTNLLIVTVVVVALLLLITYRSPVLWLVPLTVVGLADRVASGLVAVLSRHTDLTIGPSTVGIVTVLVFGAGTDYALLLISRYREELHRHADRREAMRRALRGAGPAIAASAVTVVLSLLTLLLASLNDTVALGVTSALGIAVAALFALIALPAALVVCGRGLFWPFIPRVGQGGAEQERGIWARVGRGVARRPGLVTVVSLVILGVLSTGLIGTRLGLSQTEQFRVQAESVDGLETLSRYFPAGAADPTVVLTSPENRDRDLAAVQGTPGVAQARVAEQAGRIVSISAVLTAAPDTPESYATIRALRASVGDGALVGGSVATAMDTKDAAGRDLRVIVPVILLVVLLVLGLLLRAAVAAVLLIATVIASFVAALGAGSWLFRELLGYPGLDNQVPLYAFLFLVALGVDYNIFLVTRAREEAATRGTRGGMIHALAATGAVITSAGVLLAAVFAVLGVLPIITLTQIGVIVGLGVLLDTLLVRTVLVPALATLLGDRFWWPADPAAAHRAAQADPVAQPAAVAG</sequence>
<feature type="transmembrane region" description="Helical" evidence="7">
    <location>
        <begin position="557"/>
        <end position="575"/>
    </location>
</feature>
<dbReference type="Pfam" id="PF03176">
    <property type="entry name" value="MMPL"/>
    <property type="match status" value="2"/>
</dbReference>
<evidence type="ECO:0000256" key="4">
    <source>
        <dbReference type="ARBA" id="ARBA00022692"/>
    </source>
</evidence>
<protein>
    <submittedName>
        <fullName evidence="9">Membrane protein</fullName>
    </submittedName>
</protein>
<evidence type="ECO:0000256" key="1">
    <source>
        <dbReference type="ARBA" id="ARBA00004651"/>
    </source>
</evidence>
<evidence type="ECO:0000313" key="10">
    <source>
        <dbReference type="Proteomes" id="UP000647172"/>
    </source>
</evidence>
<dbReference type="SUPFAM" id="SSF82866">
    <property type="entry name" value="Multidrug efflux transporter AcrB transmembrane domain"/>
    <property type="match status" value="2"/>
</dbReference>
<dbReference type="Gene3D" id="1.20.1640.10">
    <property type="entry name" value="Multidrug efflux transporter AcrB transmembrane domain"/>
    <property type="match status" value="2"/>
</dbReference>
<dbReference type="AlphaFoldDB" id="A0A919JE56"/>
<feature type="transmembrane region" description="Helical" evidence="7">
    <location>
        <begin position="293"/>
        <end position="322"/>
    </location>
</feature>
<name>A0A919JE56_9ACTN</name>
<dbReference type="GO" id="GO:0005886">
    <property type="term" value="C:plasma membrane"/>
    <property type="evidence" value="ECO:0007669"/>
    <property type="project" value="UniProtKB-SubCell"/>
</dbReference>
<feature type="transmembrane region" description="Helical" evidence="7">
    <location>
        <begin position="263"/>
        <end position="287"/>
    </location>
</feature>
<keyword evidence="6 7" id="KW-0472">Membrane</keyword>
<feature type="transmembrane region" description="Helical" evidence="7">
    <location>
        <begin position="163"/>
        <end position="181"/>
    </location>
</feature>
<feature type="transmembrane region" description="Helical" evidence="7">
    <location>
        <begin position="188"/>
        <end position="210"/>
    </location>
</feature>
<evidence type="ECO:0000256" key="5">
    <source>
        <dbReference type="ARBA" id="ARBA00022989"/>
    </source>
</evidence>
<dbReference type="EMBL" id="BOMQ01000026">
    <property type="protein sequence ID" value="GIE48791.1"/>
    <property type="molecule type" value="Genomic_DNA"/>
</dbReference>
<evidence type="ECO:0000256" key="7">
    <source>
        <dbReference type="SAM" id="Phobius"/>
    </source>
</evidence>
<reference evidence="9" key="1">
    <citation type="submission" date="2021-01" db="EMBL/GenBank/DDBJ databases">
        <title>Whole genome shotgun sequence of Actinoplanes nipponensis NBRC 14063.</title>
        <authorList>
            <person name="Komaki H."/>
            <person name="Tamura T."/>
        </authorList>
    </citation>
    <scope>NUCLEOTIDE SEQUENCE</scope>
    <source>
        <strain evidence="9">NBRC 14063</strain>
    </source>
</reference>
<feature type="transmembrane region" description="Helical" evidence="7">
    <location>
        <begin position="523"/>
        <end position="545"/>
    </location>
</feature>
<dbReference type="PANTHER" id="PTHR33406:SF6">
    <property type="entry name" value="MEMBRANE PROTEIN YDGH-RELATED"/>
    <property type="match status" value="1"/>
</dbReference>
<dbReference type="InterPro" id="IPR004869">
    <property type="entry name" value="MMPL_dom"/>
</dbReference>
<comment type="similarity">
    <text evidence="2">Belongs to the resistance-nodulation-cell division (RND) (TC 2.A.6) family. MmpL subfamily.</text>
</comment>
<dbReference type="InterPro" id="IPR050545">
    <property type="entry name" value="Mycobact_MmpL"/>
</dbReference>
<evidence type="ECO:0000256" key="6">
    <source>
        <dbReference type="ARBA" id="ARBA00023136"/>
    </source>
</evidence>
<feature type="domain" description="SSD" evidence="8">
    <location>
        <begin position="188"/>
        <end position="320"/>
    </location>
</feature>
<organism evidence="9 10">
    <name type="scientific">Actinoplanes nipponensis</name>
    <dbReference type="NCBI Taxonomy" id="135950"/>
    <lineage>
        <taxon>Bacteria</taxon>
        <taxon>Bacillati</taxon>
        <taxon>Actinomycetota</taxon>
        <taxon>Actinomycetes</taxon>
        <taxon>Micromonosporales</taxon>
        <taxon>Micromonosporaceae</taxon>
        <taxon>Actinoplanes</taxon>
    </lineage>
</organism>
<dbReference type="PROSITE" id="PS50156">
    <property type="entry name" value="SSD"/>
    <property type="match status" value="2"/>
</dbReference>
<feature type="transmembrane region" description="Helical" evidence="7">
    <location>
        <begin position="357"/>
        <end position="376"/>
    </location>
</feature>
<dbReference type="Proteomes" id="UP000647172">
    <property type="component" value="Unassembled WGS sequence"/>
</dbReference>
<accession>A0A919JE56</accession>
<dbReference type="RefSeq" id="WP_203767698.1">
    <property type="nucleotide sequence ID" value="NZ_BAAAYJ010000116.1"/>
</dbReference>
<evidence type="ECO:0000256" key="3">
    <source>
        <dbReference type="ARBA" id="ARBA00022475"/>
    </source>
</evidence>
<evidence type="ECO:0000259" key="8">
    <source>
        <dbReference type="PROSITE" id="PS50156"/>
    </source>
</evidence>
<feature type="transmembrane region" description="Helical" evidence="7">
    <location>
        <begin position="222"/>
        <end position="242"/>
    </location>
</feature>
<evidence type="ECO:0000313" key="9">
    <source>
        <dbReference type="EMBL" id="GIE48791.1"/>
    </source>
</evidence>
<comment type="subcellular location">
    <subcellularLocation>
        <location evidence="1">Cell membrane</location>
        <topology evidence="1">Multi-pass membrane protein</topology>
    </subcellularLocation>
</comment>
<keyword evidence="5 7" id="KW-1133">Transmembrane helix</keyword>